<accession>A0ABS9UU15</accession>
<evidence type="ECO:0000313" key="1">
    <source>
        <dbReference type="EMBL" id="MCH7400101.1"/>
    </source>
</evidence>
<reference evidence="1" key="1">
    <citation type="submission" date="2022-03" db="EMBL/GenBank/DDBJ databases">
        <title>De novo assembled genomes of Belliella spp. (Cyclobacteriaceae) strains.</title>
        <authorList>
            <person name="Szabo A."/>
            <person name="Korponai K."/>
            <person name="Felfoldi T."/>
        </authorList>
    </citation>
    <scope>NUCLEOTIDE SEQUENCE</scope>
    <source>
        <strain evidence="1">DSM 107340</strain>
    </source>
</reference>
<dbReference type="EMBL" id="JAKZGS010000028">
    <property type="protein sequence ID" value="MCH7400101.1"/>
    <property type="molecule type" value="Genomic_DNA"/>
</dbReference>
<keyword evidence="2" id="KW-1185">Reference proteome</keyword>
<organism evidence="1 2">
    <name type="scientific">Belliella calami</name>
    <dbReference type="NCBI Taxonomy" id="2923436"/>
    <lineage>
        <taxon>Bacteria</taxon>
        <taxon>Pseudomonadati</taxon>
        <taxon>Bacteroidota</taxon>
        <taxon>Cytophagia</taxon>
        <taxon>Cytophagales</taxon>
        <taxon>Cyclobacteriaceae</taxon>
        <taxon>Belliella</taxon>
    </lineage>
</organism>
<dbReference type="RefSeq" id="WP_241276594.1">
    <property type="nucleotide sequence ID" value="NZ_JAKZGS010000028.1"/>
</dbReference>
<gene>
    <name evidence="1" type="ORF">MM236_19050</name>
</gene>
<proteinExistence type="predicted"/>
<sequence>MIPQEHIDDVLNHCADMENSGKTDSPGMSYEQGVKDAILWVTGETNVCPIDKED</sequence>
<comment type="caution">
    <text evidence="1">The sequence shown here is derived from an EMBL/GenBank/DDBJ whole genome shotgun (WGS) entry which is preliminary data.</text>
</comment>
<evidence type="ECO:0000313" key="2">
    <source>
        <dbReference type="Proteomes" id="UP001165488"/>
    </source>
</evidence>
<dbReference type="Proteomes" id="UP001165488">
    <property type="component" value="Unassembled WGS sequence"/>
</dbReference>
<name>A0ABS9UU15_9BACT</name>
<protein>
    <submittedName>
        <fullName evidence="1">Uncharacterized protein</fullName>
    </submittedName>
</protein>